<dbReference type="AlphaFoldDB" id="A0A6C0QRI9"/>
<proteinExistence type="predicted"/>
<gene>
    <name evidence="1" type="ORF">ERICV_02209</name>
</gene>
<dbReference type="EMBL" id="CP019717">
    <property type="protein sequence ID" value="QHZ51355.1"/>
    <property type="molecule type" value="Genomic_DNA"/>
</dbReference>
<evidence type="ECO:0000313" key="1">
    <source>
        <dbReference type="EMBL" id="QHZ51355.1"/>
    </source>
</evidence>
<name>A0A6C0QRI9_9BACL</name>
<accession>A0A6C0QRI9</accession>
<reference evidence="1 2" key="1">
    <citation type="journal article" date="2020" name="Int. J. Med. Microbiol.">
        <title>Discovery of Paenibacillus larvae ERIC V: Phenotypic and genomic comparison to genotypes ERIC I-IV reveal different inventories of virulence factors which correlate with epidemiological prevalences of American Foulbrood.</title>
        <authorList>
            <person name="Beims H."/>
            <person name="Bunk B."/>
            <person name="Erler S."/>
            <person name="Mohr K.I."/>
            <person name="Sproer C."/>
            <person name="Pradella S."/>
            <person name="Gunther G."/>
            <person name="Rohde M."/>
            <person name="von der Ohe W."/>
            <person name="Steinert M."/>
        </authorList>
    </citation>
    <scope>NUCLEOTIDE SEQUENCE [LARGE SCALE GENOMIC DNA]</scope>
    <source>
        <strain evidence="1">Eric_V</strain>
    </source>
</reference>
<sequence length="42" mass="4916">MLFVRELTNQEGQHLLRVTRRNTSGFAVRSLHTTRFSPKNES</sequence>
<dbReference type="Proteomes" id="UP000464330">
    <property type="component" value="Chromosome"/>
</dbReference>
<evidence type="ECO:0000313" key="2">
    <source>
        <dbReference type="Proteomes" id="UP000464330"/>
    </source>
</evidence>
<dbReference type="RefSeq" id="WP_257125661.1">
    <property type="nucleotide sequence ID" value="NZ_CP019651.1"/>
</dbReference>
<organism evidence="1 2">
    <name type="scientific">Paenibacillus larvae subsp. larvae</name>
    <dbReference type="NCBI Taxonomy" id="147375"/>
    <lineage>
        <taxon>Bacteria</taxon>
        <taxon>Bacillati</taxon>
        <taxon>Bacillota</taxon>
        <taxon>Bacilli</taxon>
        <taxon>Bacillales</taxon>
        <taxon>Paenibacillaceae</taxon>
        <taxon>Paenibacillus</taxon>
    </lineage>
</organism>
<protein>
    <submittedName>
        <fullName evidence="1">Uncharacterized protein</fullName>
    </submittedName>
</protein>